<gene>
    <name evidence="1" type="ORF">GCM10022214_75390</name>
</gene>
<accession>A0ABP7WZW0</accession>
<sequence>MRRLRDDADRDGTGDPVVGAVVHERGRVLVLRRSEVTAETAWSVRSWGAWSSGRGSATAS</sequence>
<dbReference type="EMBL" id="BAAAZG010000059">
    <property type="protein sequence ID" value="GAA4099407.1"/>
    <property type="molecule type" value="Genomic_DNA"/>
</dbReference>
<keyword evidence="2" id="KW-1185">Reference proteome</keyword>
<organism evidence="1 2">
    <name type="scientific">Actinomadura miaoliensis</name>
    <dbReference type="NCBI Taxonomy" id="430685"/>
    <lineage>
        <taxon>Bacteria</taxon>
        <taxon>Bacillati</taxon>
        <taxon>Actinomycetota</taxon>
        <taxon>Actinomycetes</taxon>
        <taxon>Streptosporangiales</taxon>
        <taxon>Thermomonosporaceae</taxon>
        <taxon>Actinomadura</taxon>
    </lineage>
</organism>
<evidence type="ECO:0000313" key="1">
    <source>
        <dbReference type="EMBL" id="GAA4099407.1"/>
    </source>
</evidence>
<name>A0ABP7WZW0_9ACTN</name>
<reference evidence="2" key="1">
    <citation type="journal article" date="2019" name="Int. J. Syst. Evol. Microbiol.">
        <title>The Global Catalogue of Microorganisms (GCM) 10K type strain sequencing project: providing services to taxonomists for standard genome sequencing and annotation.</title>
        <authorList>
            <consortium name="The Broad Institute Genomics Platform"/>
            <consortium name="The Broad Institute Genome Sequencing Center for Infectious Disease"/>
            <person name="Wu L."/>
            <person name="Ma J."/>
        </authorList>
    </citation>
    <scope>NUCLEOTIDE SEQUENCE [LARGE SCALE GENOMIC DNA]</scope>
    <source>
        <strain evidence="2">JCM 16702</strain>
    </source>
</reference>
<comment type="caution">
    <text evidence="1">The sequence shown here is derived from an EMBL/GenBank/DDBJ whole genome shotgun (WGS) entry which is preliminary data.</text>
</comment>
<evidence type="ECO:0008006" key="3">
    <source>
        <dbReference type="Google" id="ProtNLM"/>
    </source>
</evidence>
<protein>
    <recommendedName>
        <fullName evidence="3">Nudix hydrolase domain-containing protein</fullName>
    </recommendedName>
</protein>
<evidence type="ECO:0000313" key="2">
    <source>
        <dbReference type="Proteomes" id="UP001500683"/>
    </source>
</evidence>
<proteinExistence type="predicted"/>
<dbReference type="Proteomes" id="UP001500683">
    <property type="component" value="Unassembled WGS sequence"/>
</dbReference>